<dbReference type="PROSITE" id="PS50887">
    <property type="entry name" value="GGDEF"/>
    <property type="match status" value="1"/>
</dbReference>
<dbReference type="SUPFAM" id="SSF52172">
    <property type="entry name" value="CheY-like"/>
    <property type="match status" value="2"/>
</dbReference>
<evidence type="ECO:0000256" key="1">
    <source>
        <dbReference type="ARBA" id="ARBA00012528"/>
    </source>
</evidence>
<dbReference type="InterPro" id="IPR043128">
    <property type="entry name" value="Rev_trsase/Diguanyl_cyclase"/>
</dbReference>
<dbReference type="CDD" id="cd01949">
    <property type="entry name" value="GGDEF"/>
    <property type="match status" value="1"/>
</dbReference>
<dbReference type="InterPro" id="IPR029787">
    <property type="entry name" value="Nucleotide_cyclase"/>
</dbReference>
<dbReference type="CDD" id="cd00156">
    <property type="entry name" value="REC"/>
    <property type="match status" value="2"/>
</dbReference>
<dbReference type="InterPro" id="IPR011006">
    <property type="entry name" value="CheY-like_superfamily"/>
</dbReference>
<dbReference type="EMBL" id="FMWD01000002">
    <property type="protein sequence ID" value="SCZ52104.1"/>
    <property type="molecule type" value="Genomic_DNA"/>
</dbReference>
<dbReference type="GO" id="GO:0000160">
    <property type="term" value="P:phosphorelay signal transduction system"/>
    <property type="evidence" value="ECO:0007669"/>
    <property type="project" value="InterPro"/>
</dbReference>
<dbReference type="PROSITE" id="PS50110">
    <property type="entry name" value="RESPONSE_REGULATORY"/>
    <property type="match status" value="2"/>
</dbReference>
<organism evidence="6 7">
    <name type="scientific">Thiohalomonas denitrificans</name>
    <dbReference type="NCBI Taxonomy" id="415747"/>
    <lineage>
        <taxon>Bacteria</taxon>
        <taxon>Pseudomonadati</taxon>
        <taxon>Pseudomonadota</taxon>
        <taxon>Gammaproteobacteria</taxon>
        <taxon>Thiohalomonadales</taxon>
        <taxon>Thiohalomonadaceae</taxon>
        <taxon>Thiohalomonas</taxon>
    </lineage>
</organism>
<feature type="domain" description="GGDEF" evidence="5">
    <location>
        <begin position="302"/>
        <end position="433"/>
    </location>
</feature>
<dbReference type="NCBIfam" id="TIGR00254">
    <property type="entry name" value="GGDEF"/>
    <property type="match status" value="1"/>
</dbReference>
<keyword evidence="3" id="KW-0597">Phosphoprotein</keyword>
<dbReference type="InterPro" id="IPR000160">
    <property type="entry name" value="GGDEF_dom"/>
</dbReference>
<sequence length="439" mass="48516">MGRAILVVDGSSVAQAVLRSYLRKELMEAEVDIAATGEQALQLLEARQEPFGLITTALQLPDMDGLDLCLHIRQSRRHGRAPVVVVSSDADERLKRGGFQAGVTEYFDKSRGIEALGGFIKEFVQRSPGYVGRVLYVEDSRTASAWGCRAMVRQGLDVEHVTSAEMAMQRLNEADSGLPDLVVTDYFLSGKATGEDLLRYVRQECRCSPQELPVLVVTGNSHSGRHAEVLHRGANDFIEKPIIEEILIARIRSLLMVSQTFATMRRQSEAMRLMAFSDSLTGTRNKRYLLDFGEEFMADRKGSVVVLLNDIDHFKHINDTYGHLTGDRILEAIGRLLRGMFPESEGHLVARFGGEEFVTLLGATAPDEGLQAAEKFRHALSELHPEGIKVTTTVGVADTERHGTDLARLIAMADEALYQGKTAGRDRVHCALTEPLELV</sequence>
<evidence type="ECO:0000259" key="4">
    <source>
        <dbReference type="PROSITE" id="PS50110"/>
    </source>
</evidence>
<gene>
    <name evidence="6" type="ORF">SAMN03097708_00670</name>
</gene>
<evidence type="ECO:0000313" key="7">
    <source>
        <dbReference type="Proteomes" id="UP000199648"/>
    </source>
</evidence>
<reference evidence="6 7" key="1">
    <citation type="submission" date="2016-10" db="EMBL/GenBank/DDBJ databases">
        <authorList>
            <person name="de Groot N.N."/>
        </authorList>
    </citation>
    <scope>NUCLEOTIDE SEQUENCE [LARGE SCALE GENOMIC DNA]</scope>
    <source>
        <strain evidence="6 7">HLD2</strain>
    </source>
</reference>
<dbReference type="GO" id="GO:0052621">
    <property type="term" value="F:diguanylate cyclase activity"/>
    <property type="evidence" value="ECO:0007669"/>
    <property type="project" value="UniProtKB-EC"/>
</dbReference>
<protein>
    <recommendedName>
        <fullName evidence="1">diguanylate cyclase</fullName>
        <ecNumber evidence="1">2.7.7.65</ecNumber>
    </recommendedName>
</protein>
<evidence type="ECO:0000259" key="5">
    <source>
        <dbReference type="PROSITE" id="PS50887"/>
    </source>
</evidence>
<dbReference type="SMART" id="SM00448">
    <property type="entry name" value="REC"/>
    <property type="match status" value="2"/>
</dbReference>
<proteinExistence type="predicted"/>
<feature type="modified residue" description="4-aspartylphosphate" evidence="3">
    <location>
        <position position="185"/>
    </location>
</feature>
<comment type="caution">
    <text evidence="3">Lacks conserved residue(s) required for the propagation of feature annotation.</text>
</comment>
<dbReference type="Pfam" id="PF00990">
    <property type="entry name" value="GGDEF"/>
    <property type="match status" value="1"/>
</dbReference>
<evidence type="ECO:0000313" key="6">
    <source>
        <dbReference type="EMBL" id="SCZ52104.1"/>
    </source>
</evidence>
<dbReference type="Gene3D" id="3.30.70.270">
    <property type="match status" value="1"/>
</dbReference>
<dbReference type="AlphaFoldDB" id="A0A1G5PR95"/>
<feature type="domain" description="Response regulatory" evidence="4">
    <location>
        <begin position="133"/>
        <end position="255"/>
    </location>
</feature>
<name>A0A1G5PR95_9GAMM</name>
<dbReference type="Proteomes" id="UP000199648">
    <property type="component" value="Unassembled WGS sequence"/>
</dbReference>
<dbReference type="OrthoDB" id="9812260at2"/>
<dbReference type="Pfam" id="PF00072">
    <property type="entry name" value="Response_reg"/>
    <property type="match status" value="2"/>
</dbReference>
<dbReference type="SMART" id="SM00267">
    <property type="entry name" value="GGDEF"/>
    <property type="match status" value="1"/>
</dbReference>
<dbReference type="InterPro" id="IPR050469">
    <property type="entry name" value="Diguanylate_Cyclase"/>
</dbReference>
<dbReference type="Gene3D" id="3.40.50.2300">
    <property type="match status" value="2"/>
</dbReference>
<dbReference type="EC" id="2.7.7.65" evidence="1"/>
<accession>A0A1G5PR95</accession>
<dbReference type="STRING" id="415747.SAMN03097708_00670"/>
<dbReference type="InterPro" id="IPR001789">
    <property type="entry name" value="Sig_transdc_resp-reg_receiver"/>
</dbReference>
<dbReference type="RefSeq" id="WP_092992611.1">
    <property type="nucleotide sequence ID" value="NZ_FMWD01000002.1"/>
</dbReference>
<keyword evidence="7" id="KW-1185">Reference proteome</keyword>
<evidence type="ECO:0000256" key="3">
    <source>
        <dbReference type="PROSITE-ProRule" id="PRU00169"/>
    </source>
</evidence>
<dbReference type="SUPFAM" id="SSF55073">
    <property type="entry name" value="Nucleotide cyclase"/>
    <property type="match status" value="1"/>
</dbReference>
<evidence type="ECO:0000256" key="2">
    <source>
        <dbReference type="ARBA" id="ARBA00034247"/>
    </source>
</evidence>
<dbReference type="PANTHER" id="PTHR45138">
    <property type="entry name" value="REGULATORY COMPONENTS OF SENSORY TRANSDUCTION SYSTEM"/>
    <property type="match status" value="1"/>
</dbReference>
<comment type="catalytic activity">
    <reaction evidence="2">
        <text>2 GTP = 3',3'-c-di-GMP + 2 diphosphate</text>
        <dbReference type="Rhea" id="RHEA:24898"/>
        <dbReference type="ChEBI" id="CHEBI:33019"/>
        <dbReference type="ChEBI" id="CHEBI:37565"/>
        <dbReference type="ChEBI" id="CHEBI:58805"/>
        <dbReference type="EC" id="2.7.7.65"/>
    </reaction>
</comment>
<feature type="domain" description="Response regulatory" evidence="4">
    <location>
        <begin position="4"/>
        <end position="124"/>
    </location>
</feature>
<dbReference type="PANTHER" id="PTHR45138:SF9">
    <property type="entry name" value="DIGUANYLATE CYCLASE DGCM-RELATED"/>
    <property type="match status" value="1"/>
</dbReference>